<organism evidence="1 2">
    <name type="scientific">Chryseobacterium sediminis</name>
    <dbReference type="NCBI Taxonomy" id="1679494"/>
    <lineage>
        <taxon>Bacteria</taxon>
        <taxon>Pseudomonadati</taxon>
        <taxon>Bacteroidota</taxon>
        <taxon>Flavobacteriia</taxon>
        <taxon>Flavobacteriales</taxon>
        <taxon>Weeksellaceae</taxon>
        <taxon>Chryseobacterium group</taxon>
        <taxon>Chryseobacterium</taxon>
    </lineage>
</organism>
<gene>
    <name evidence="1" type="ORF">HNP24_001811</name>
</gene>
<dbReference type="EMBL" id="JACHKS010000001">
    <property type="protein sequence ID" value="MBB6330861.1"/>
    <property type="molecule type" value="Genomic_DNA"/>
</dbReference>
<evidence type="ECO:0000313" key="1">
    <source>
        <dbReference type="EMBL" id="MBB6330861.1"/>
    </source>
</evidence>
<evidence type="ECO:0000313" key="2">
    <source>
        <dbReference type="Proteomes" id="UP000587367"/>
    </source>
</evidence>
<comment type="caution">
    <text evidence="1">The sequence shown here is derived from an EMBL/GenBank/DDBJ whole genome shotgun (WGS) entry which is preliminary data.</text>
</comment>
<dbReference type="Proteomes" id="UP000587367">
    <property type="component" value="Unassembled WGS sequence"/>
</dbReference>
<protein>
    <submittedName>
        <fullName evidence="1">Uncharacterized protein</fullName>
    </submittedName>
</protein>
<accession>A0ABR6PYS8</accession>
<sequence length="102" mass="11819">MEAEAGFSKLNFINISKFGNFQNTGNRHTIPQEVDQTGLSLSPQKGVFKVFKNNQKKLNLVKSMILRDFFVYGSLQNFQKYSKSLWHIRGTFGIFWKLPQIT</sequence>
<keyword evidence="2" id="KW-1185">Reference proteome</keyword>
<reference evidence="1 2" key="1">
    <citation type="submission" date="2020-08" db="EMBL/GenBank/DDBJ databases">
        <title>Functional genomics of gut bacteria from endangered species of beetles.</title>
        <authorList>
            <person name="Carlos-Shanley C."/>
        </authorList>
    </citation>
    <scope>NUCLEOTIDE SEQUENCE [LARGE SCALE GENOMIC DNA]</scope>
    <source>
        <strain evidence="1 2">S00068</strain>
    </source>
</reference>
<proteinExistence type="predicted"/>
<name>A0ABR6PYS8_9FLAO</name>
<dbReference type="RefSeq" id="WP_184555259.1">
    <property type="nucleotide sequence ID" value="NZ_JACHKS010000001.1"/>
</dbReference>